<evidence type="ECO:0000313" key="3">
    <source>
        <dbReference type="Proteomes" id="UP000241690"/>
    </source>
</evidence>
<evidence type="ECO:0000313" key="2">
    <source>
        <dbReference type="EMBL" id="PTB60479.1"/>
    </source>
</evidence>
<evidence type="ECO:0008006" key="4">
    <source>
        <dbReference type="Google" id="ProtNLM"/>
    </source>
</evidence>
<keyword evidence="1" id="KW-0732">Signal</keyword>
<feature type="signal peptide" evidence="1">
    <location>
        <begin position="1"/>
        <end position="17"/>
    </location>
</feature>
<dbReference type="Proteomes" id="UP000241690">
    <property type="component" value="Unassembled WGS sequence"/>
</dbReference>
<feature type="chain" id="PRO_5015549549" description="Secreted protein" evidence="1">
    <location>
        <begin position="18"/>
        <end position="71"/>
    </location>
</feature>
<proteinExistence type="predicted"/>
<name>A0A2T4ATW2_TRIHA</name>
<dbReference type="GeneID" id="36629348"/>
<protein>
    <recommendedName>
        <fullName evidence="4">Secreted protein</fullName>
    </recommendedName>
</protein>
<organism evidence="2 3">
    <name type="scientific">Trichoderma harzianum CBS 226.95</name>
    <dbReference type="NCBI Taxonomy" id="983964"/>
    <lineage>
        <taxon>Eukaryota</taxon>
        <taxon>Fungi</taxon>
        <taxon>Dikarya</taxon>
        <taxon>Ascomycota</taxon>
        <taxon>Pezizomycotina</taxon>
        <taxon>Sordariomycetes</taxon>
        <taxon>Hypocreomycetidae</taxon>
        <taxon>Hypocreales</taxon>
        <taxon>Hypocreaceae</taxon>
        <taxon>Trichoderma</taxon>
    </lineage>
</organism>
<gene>
    <name evidence="2" type="ORF">M431DRAFT_530</name>
</gene>
<dbReference type="RefSeq" id="XP_024780156.1">
    <property type="nucleotide sequence ID" value="XM_024920779.1"/>
</dbReference>
<keyword evidence="3" id="KW-1185">Reference proteome</keyword>
<accession>A0A2T4ATW2</accession>
<dbReference type="AlphaFoldDB" id="A0A2T4ATW2"/>
<sequence>MRSILGFWLIHATPVHLRFLPAVSTYNLCRNLDHIDTPDAQVASLPNSRGPCYTFSHLARKTKTPTLYGTQ</sequence>
<reference evidence="2 3" key="1">
    <citation type="submission" date="2016-07" db="EMBL/GenBank/DDBJ databases">
        <title>Multiple horizontal gene transfer events from other fungi enriched the ability of initially mycotrophic Trichoderma (Ascomycota) to feed on dead plant biomass.</title>
        <authorList>
            <consortium name="DOE Joint Genome Institute"/>
            <person name="Aerts A."/>
            <person name="Atanasova L."/>
            <person name="Chenthamara K."/>
            <person name="Zhang J."/>
            <person name="Grujic M."/>
            <person name="Henrissat B."/>
            <person name="Kuo A."/>
            <person name="Salamov A."/>
            <person name="Lipzen A."/>
            <person name="Labutti K."/>
            <person name="Barry K."/>
            <person name="Miao Y."/>
            <person name="Rahimi M.J."/>
            <person name="Shen Q."/>
            <person name="Grigoriev I.V."/>
            <person name="Kubicek C.P."/>
            <person name="Druzhinina I.S."/>
        </authorList>
    </citation>
    <scope>NUCLEOTIDE SEQUENCE [LARGE SCALE GENOMIC DNA]</scope>
    <source>
        <strain evidence="2 3">CBS 226.95</strain>
    </source>
</reference>
<dbReference type="EMBL" id="KZ679675">
    <property type="protein sequence ID" value="PTB60479.1"/>
    <property type="molecule type" value="Genomic_DNA"/>
</dbReference>
<evidence type="ECO:0000256" key="1">
    <source>
        <dbReference type="SAM" id="SignalP"/>
    </source>
</evidence>